<keyword evidence="4" id="KW-0408">Iron</keyword>
<dbReference type="SUPFAM" id="SSF55961">
    <property type="entry name" value="Bet v1-like"/>
    <property type="match status" value="1"/>
</dbReference>
<dbReference type="InterPro" id="IPR017941">
    <property type="entry name" value="Rieske_2Fe-2S"/>
</dbReference>
<sequence>MFLPAKNDTPTSGIPADTRFCPGDWTILSRYWHPVAASAAIVDKPASVRLLDRQLVLWRDGDGVNAARDLCPHRGGQLSLGQVCDGMIVCPLHGFRYDGDGACRKVPALAPAVPIPKKLRIESYACQERYGLVWVCLSDEQPLPLPDWSLIEAGEGKVVVVPPGVWRAAAARHVENFNDLCHIPFVHRGTFGGEEDRTIEAYGVDIGDGCLTFQTEYVEQTRYAGQRQDGGLHPLNRRRYNYHLTLPFASWLEITDEAKGSAFHIFDVASPVSTDVSKIFQILVDMTGGLSERDMIDFQQRINSEDAPLVEAQSPHELPLDLRDEIHIPADRMSIEYRRALARLGLGAGAILGS</sequence>
<keyword evidence="1" id="KW-0001">2Fe-2S</keyword>
<gene>
    <name evidence="7" type="ORF">DKG74_05960</name>
</gene>
<comment type="caution">
    <text evidence="7">The sequence shown here is derived from an EMBL/GenBank/DDBJ whole genome shotgun (WGS) entry which is preliminary data.</text>
</comment>
<evidence type="ECO:0000313" key="7">
    <source>
        <dbReference type="EMBL" id="PWR25304.1"/>
    </source>
</evidence>
<dbReference type="CDD" id="cd03469">
    <property type="entry name" value="Rieske_RO_Alpha_N"/>
    <property type="match status" value="1"/>
</dbReference>
<accession>A0A317EG73</accession>
<dbReference type="GO" id="GO:0046872">
    <property type="term" value="F:metal ion binding"/>
    <property type="evidence" value="ECO:0007669"/>
    <property type="project" value="UniProtKB-KW"/>
</dbReference>
<organism evidence="7 8">
    <name type="scientific">Zavarzinia aquatilis</name>
    <dbReference type="NCBI Taxonomy" id="2211142"/>
    <lineage>
        <taxon>Bacteria</taxon>
        <taxon>Pseudomonadati</taxon>
        <taxon>Pseudomonadota</taxon>
        <taxon>Alphaproteobacteria</taxon>
        <taxon>Rhodospirillales</taxon>
        <taxon>Zavarziniaceae</taxon>
        <taxon>Zavarzinia</taxon>
    </lineage>
</organism>
<evidence type="ECO:0000313" key="8">
    <source>
        <dbReference type="Proteomes" id="UP000245461"/>
    </source>
</evidence>
<dbReference type="Pfam" id="PF00355">
    <property type="entry name" value="Rieske"/>
    <property type="match status" value="1"/>
</dbReference>
<dbReference type="RefSeq" id="WP_109903617.1">
    <property type="nucleotide sequence ID" value="NZ_QGLE01000002.1"/>
</dbReference>
<dbReference type="AlphaFoldDB" id="A0A317EG73"/>
<dbReference type="PANTHER" id="PTHR21266:SF57">
    <property type="entry name" value="3-CHLOROBENZOATE-3,4-DIOXYGENASE"/>
    <property type="match status" value="1"/>
</dbReference>
<dbReference type="PROSITE" id="PS51296">
    <property type="entry name" value="RIESKE"/>
    <property type="match status" value="1"/>
</dbReference>
<evidence type="ECO:0000256" key="4">
    <source>
        <dbReference type="ARBA" id="ARBA00023004"/>
    </source>
</evidence>
<dbReference type="Pfam" id="PF19112">
    <property type="entry name" value="VanA_C"/>
    <property type="match status" value="1"/>
</dbReference>
<dbReference type="PANTHER" id="PTHR21266">
    <property type="entry name" value="IRON-SULFUR DOMAIN CONTAINING PROTEIN"/>
    <property type="match status" value="1"/>
</dbReference>
<dbReference type="SUPFAM" id="SSF50022">
    <property type="entry name" value="ISP domain"/>
    <property type="match status" value="1"/>
</dbReference>
<reference evidence="7 8" key="1">
    <citation type="submission" date="2018-05" db="EMBL/GenBank/DDBJ databases">
        <title>Zavarzinia sp. HR-AS.</title>
        <authorList>
            <person name="Lee Y."/>
            <person name="Jeon C.O."/>
        </authorList>
    </citation>
    <scope>NUCLEOTIDE SEQUENCE [LARGE SCALE GENOMIC DNA]</scope>
    <source>
        <strain evidence="7 8">HR-AS</strain>
    </source>
</reference>
<dbReference type="EMBL" id="QGLE01000002">
    <property type="protein sequence ID" value="PWR25304.1"/>
    <property type="molecule type" value="Genomic_DNA"/>
</dbReference>
<dbReference type="Gene3D" id="2.102.10.10">
    <property type="entry name" value="Rieske [2Fe-2S] iron-sulphur domain"/>
    <property type="match status" value="1"/>
</dbReference>
<dbReference type="Proteomes" id="UP000245461">
    <property type="component" value="Unassembled WGS sequence"/>
</dbReference>
<dbReference type="GO" id="GO:0051537">
    <property type="term" value="F:2 iron, 2 sulfur cluster binding"/>
    <property type="evidence" value="ECO:0007669"/>
    <property type="project" value="UniProtKB-KW"/>
</dbReference>
<evidence type="ECO:0000256" key="3">
    <source>
        <dbReference type="ARBA" id="ARBA00023002"/>
    </source>
</evidence>
<name>A0A317EG73_9PROT</name>
<keyword evidence="3" id="KW-0560">Oxidoreductase</keyword>
<dbReference type="InterPro" id="IPR036922">
    <property type="entry name" value="Rieske_2Fe-2S_sf"/>
</dbReference>
<feature type="domain" description="Rieske" evidence="6">
    <location>
        <begin position="32"/>
        <end position="135"/>
    </location>
</feature>
<dbReference type="GO" id="GO:0016491">
    <property type="term" value="F:oxidoreductase activity"/>
    <property type="evidence" value="ECO:0007669"/>
    <property type="project" value="UniProtKB-KW"/>
</dbReference>
<evidence type="ECO:0000256" key="5">
    <source>
        <dbReference type="ARBA" id="ARBA00023014"/>
    </source>
</evidence>
<protein>
    <recommendedName>
        <fullName evidence="6">Rieske domain-containing protein</fullName>
    </recommendedName>
</protein>
<keyword evidence="2" id="KW-0479">Metal-binding</keyword>
<dbReference type="InterPro" id="IPR044043">
    <property type="entry name" value="VanA_C_cat"/>
</dbReference>
<dbReference type="Gene3D" id="3.90.380.10">
    <property type="entry name" value="Naphthalene 1,2-dioxygenase Alpha Subunit, Chain A, domain 1"/>
    <property type="match status" value="1"/>
</dbReference>
<evidence type="ECO:0000256" key="2">
    <source>
        <dbReference type="ARBA" id="ARBA00022723"/>
    </source>
</evidence>
<evidence type="ECO:0000259" key="6">
    <source>
        <dbReference type="PROSITE" id="PS51296"/>
    </source>
</evidence>
<keyword evidence="5" id="KW-0411">Iron-sulfur</keyword>
<dbReference type="OrthoDB" id="9800776at2"/>
<dbReference type="InterPro" id="IPR050584">
    <property type="entry name" value="Cholesterol_7-desaturase"/>
</dbReference>
<proteinExistence type="predicted"/>
<keyword evidence="8" id="KW-1185">Reference proteome</keyword>
<evidence type="ECO:0000256" key="1">
    <source>
        <dbReference type="ARBA" id="ARBA00022714"/>
    </source>
</evidence>